<evidence type="ECO:0000313" key="1">
    <source>
        <dbReference type="EMBL" id="OEG18860.1"/>
    </source>
</evidence>
<protein>
    <recommendedName>
        <fullName evidence="3">V-type proton ATPase subunit E</fullName>
    </recommendedName>
</protein>
<reference evidence="2" key="1">
    <citation type="submission" date="2016-09" db="EMBL/GenBank/DDBJ databases">
        <authorList>
            <person name="Gulvik C.A."/>
        </authorList>
    </citation>
    <scope>NUCLEOTIDE SEQUENCE [LARGE SCALE GENOMIC DNA]</scope>
    <source>
        <strain evidence="2">LMG 26306</strain>
    </source>
</reference>
<keyword evidence="2" id="KW-1185">Reference proteome</keyword>
<name>A0A1E5H2K5_9ENTE</name>
<dbReference type="STRING" id="903983.BCR23_13040"/>
<dbReference type="Proteomes" id="UP000094764">
    <property type="component" value="Unassembled WGS sequence"/>
</dbReference>
<dbReference type="EMBL" id="MIKB01000002">
    <property type="protein sequence ID" value="OEG18860.1"/>
    <property type="molecule type" value="Genomic_DNA"/>
</dbReference>
<sequence>MDAIERIVEQILEKGQTEVLELKKVEIKRIDQEFAEQEEALFLQERKLIEKNEEQTIKAFKQKQNRQQLEIKQGTLNQKQGYLELLFSEAIERMNHWTEAEFQIFVKQIISQLPVEGDARLKLGEYSQEKLDDQWLAEHTSDKLRLVLEKEYIPNVGGFIIAKDGIEYNFLFPSLVQEIKKTESFKIAEMLFQ</sequence>
<evidence type="ECO:0000313" key="2">
    <source>
        <dbReference type="Proteomes" id="UP000094764"/>
    </source>
</evidence>
<accession>A0A1E5H2K5</accession>
<dbReference type="PATRIC" id="fig|903983.4.peg.1623"/>
<comment type="caution">
    <text evidence="1">The sequence shown here is derived from an EMBL/GenBank/DDBJ whole genome shotgun (WGS) entry which is preliminary data.</text>
</comment>
<proteinExistence type="predicted"/>
<dbReference type="RefSeq" id="WP_069634047.1">
    <property type="nucleotide sequence ID" value="NZ_JXKZ01000023.1"/>
</dbReference>
<organism evidence="1 2">
    <name type="scientific">Enterococcus quebecensis</name>
    <dbReference type="NCBI Taxonomy" id="903983"/>
    <lineage>
        <taxon>Bacteria</taxon>
        <taxon>Bacillati</taxon>
        <taxon>Bacillota</taxon>
        <taxon>Bacilli</taxon>
        <taxon>Lactobacillales</taxon>
        <taxon>Enterococcaceae</taxon>
        <taxon>Enterococcus</taxon>
    </lineage>
</organism>
<dbReference type="SUPFAM" id="SSF160527">
    <property type="entry name" value="V-type ATPase subunit E-like"/>
    <property type="match status" value="1"/>
</dbReference>
<evidence type="ECO:0008006" key="3">
    <source>
        <dbReference type="Google" id="ProtNLM"/>
    </source>
</evidence>
<dbReference type="AlphaFoldDB" id="A0A1E5H2K5"/>
<dbReference type="OrthoDB" id="2166166at2"/>
<gene>
    <name evidence="1" type="ORF">BCR23_13040</name>
</gene>